<reference evidence="2" key="1">
    <citation type="submission" date="2022-11" db="UniProtKB">
        <authorList>
            <consortium name="WormBaseParasite"/>
        </authorList>
    </citation>
    <scope>IDENTIFICATION</scope>
</reference>
<sequence length="132" mass="15020">MTDGECQPQILYQIVPFSPCRTLIFARNAQHSLPMRLEVNHQEVLSSALEEQHQRCRRLALQSFRAAKEMKTGSAADVVAVEPKWEPHCMLCLINEAMFGQGGVRTHQRVRRMLDHLGWGRSPQVSYLPGPL</sequence>
<dbReference type="WBParaSite" id="Gr19_v10_g13699.t1">
    <property type="protein sequence ID" value="Gr19_v10_g13699.t1"/>
    <property type="gene ID" value="Gr19_v10_g13699"/>
</dbReference>
<proteinExistence type="predicted"/>
<keyword evidence="1" id="KW-1185">Reference proteome</keyword>
<organism evidence="1 2">
    <name type="scientific">Globodera rostochiensis</name>
    <name type="common">Golden nematode worm</name>
    <name type="synonym">Heterodera rostochiensis</name>
    <dbReference type="NCBI Taxonomy" id="31243"/>
    <lineage>
        <taxon>Eukaryota</taxon>
        <taxon>Metazoa</taxon>
        <taxon>Ecdysozoa</taxon>
        <taxon>Nematoda</taxon>
        <taxon>Chromadorea</taxon>
        <taxon>Rhabditida</taxon>
        <taxon>Tylenchina</taxon>
        <taxon>Tylenchomorpha</taxon>
        <taxon>Tylenchoidea</taxon>
        <taxon>Heteroderidae</taxon>
        <taxon>Heteroderinae</taxon>
        <taxon>Globodera</taxon>
    </lineage>
</organism>
<protein>
    <submittedName>
        <fullName evidence="2">Uncharacterized protein</fullName>
    </submittedName>
</protein>
<accession>A0A914H4X9</accession>
<evidence type="ECO:0000313" key="2">
    <source>
        <dbReference type="WBParaSite" id="Gr19_v10_g13699.t1"/>
    </source>
</evidence>
<evidence type="ECO:0000313" key="1">
    <source>
        <dbReference type="Proteomes" id="UP000887572"/>
    </source>
</evidence>
<dbReference type="Proteomes" id="UP000887572">
    <property type="component" value="Unplaced"/>
</dbReference>
<name>A0A914H4X9_GLORO</name>
<dbReference type="AlphaFoldDB" id="A0A914H4X9"/>